<dbReference type="Proteomes" id="UP001498398">
    <property type="component" value="Unassembled WGS sequence"/>
</dbReference>
<evidence type="ECO:0008006" key="4">
    <source>
        <dbReference type="Google" id="ProtNLM"/>
    </source>
</evidence>
<dbReference type="EMBL" id="JBANRG010000012">
    <property type="protein sequence ID" value="KAK7461716.1"/>
    <property type="molecule type" value="Genomic_DNA"/>
</dbReference>
<gene>
    <name evidence="2" type="ORF">VKT23_008142</name>
</gene>
<sequence>MSPHSANMGRYEEYYLVENPKSRVGRLTMTMERLPTKVIQCIGRKLDESRDQANFRLTCRTINAAIEPVLFESVEIAIHGRDLSKRSTLLLNVLIGRDVVESPSRPRFLERKSRLVLLVHRLKIHSLDSSEKVRSQVRESIPPPVSSVETTDRRGDGMQRKTSKRGASGSGTQLIRKFSKTLNLQRSGSKGGAVGKSRERRLEERLASIAALKNINSVIWHIWSSSNGYQVYDTTIYKALGSLPSLNQFTLAVPGLTPLVLPDLNLRDLRMLRVQCSLPPSTEEVNHYILDPLLSVINDSPGLTDLQLDFRTNHLNPEGTTPPTLGEFFTKISVSVSLPIPGSDARVRTHKSLDLERLTLRGWNIDFLEPRGSTAAMHLRKLSKLRIVDSSAVQSTFWRVLEREQVRLREISVRTLPRPFLDYLESYSGVEILEVHPSSNRDETVGALDNRGCDRCEHQNLASQFYQAVQKHRRSLRKLSIQGFTRGKWCLGEHNMQPVMACRELQELVACLDPKAIGQAGQRGDVVTMVMYMMTQMPSLRTLRLYIARSMGPGGCPNCASDSDEKLGPVETTTAQIEKSIWALQPHGNYPRGLRIYLEDRCVDWRKATRF</sequence>
<keyword evidence="3" id="KW-1185">Reference proteome</keyword>
<name>A0ABR1JHF2_9AGAR</name>
<feature type="region of interest" description="Disordered" evidence="1">
    <location>
        <begin position="133"/>
        <end position="172"/>
    </location>
</feature>
<accession>A0ABR1JHF2</accession>
<evidence type="ECO:0000313" key="2">
    <source>
        <dbReference type="EMBL" id="KAK7461716.1"/>
    </source>
</evidence>
<organism evidence="2 3">
    <name type="scientific">Marasmiellus scandens</name>
    <dbReference type="NCBI Taxonomy" id="2682957"/>
    <lineage>
        <taxon>Eukaryota</taxon>
        <taxon>Fungi</taxon>
        <taxon>Dikarya</taxon>
        <taxon>Basidiomycota</taxon>
        <taxon>Agaricomycotina</taxon>
        <taxon>Agaricomycetes</taxon>
        <taxon>Agaricomycetidae</taxon>
        <taxon>Agaricales</taxon>
        <taxon>Marasmiineae</taxon>
        <taxon>Omphalotaceae</taxon>
        <taxon>Marasmiellus</taxon>
    </lineage>
</organism>
<comment type="caution">
    <text evidence="2">The sequence shown here is derived from an EMBL/GenBank/DDBJ whole genome shotgun (WGS) entry which is preliminary data.</text>
</comment>
<evidence type="ECO:0000313" key="3">
    <source>
        <dbReference type="Proteomes" id="UP001498398"/>
    </source>
</evidence>
<reference evidence="2 3" key="1">
    <citation type="submission" date="2024-01" db="EMBL/GenBank/DDBJ databases">
        <title>A draft genome for the cacao thread blight pathogen Marasmiellus scandens.</title>
        <authorList>
            <person name="Baruah I.K."/>
            <person name="Leung J."/>
            <person name="Bukari Y."/>
            <person name="Amoako-Attah I."/>
            <person name="Meinhardt L.W."/>
            <person name="Bailey B.A."/>
            <person name="Cohen S.P."/>
        </authorList>
    </citation>
    <scope>NUCLEOTIDE SEQUENCE [LARGE SCALE GENOMIC DNA]</scope>
    <source>
        <strain evidence="2 3">GH-19</strain>
    </source>
</reference>
<evidence type="ECO:0000256" key="1">
    <source>
        <dbReference type="SAM" id="MobiDB-lite"/>
    </source>
</evidence>
<feature type="compositionally biased region" description="Basic and acidic residues" evidence="1">
    <location>
        <begin position="150"/>
        <end position="159"/>
    </location>
</feature>
<proteinExistence type="predicted"/>
<protein>
    <recommendedName>
        <fullName evidence="4">F-box domain-containing protein</fullName>
    </recommendedName>
</protein>